<feature type="transmembrane region" description="Helical" evidence="1">
    <location>
        <begin position="58"/>
        <end position="78"/>
    </location>
</feature>
<evidence type="ECO:0000256" key="1">
    <source>
        <dbReference type="SAM" id="Phobius"/>
    </source>
</evidence>
<dbReference type="Proteomes" id="UP000652847">
    <property type="component" value="Unassembled WGS sequence"/>
</dbReference>
<keyword evidence="1" id="KW-0472">Membrane</keyword>
<feature type="transmembrane region" description="Helical" evidence="1">
    <location>
        <begin position="27"/>
        <end position="46"/>
    </location>
</feature>
<proteinExistence type="predicted"/>
<reference evidence="2 3" key="1">
    <citation type="submission" date="2020-08" db="EMBL/GenBank/DDBJ databases">
        <title>Genome public.</title>
        <authorList>
            <person name="Liu C."/>
            <person name="Sun Q."/>
        </authorList>
    </citation>
    <scope>NUCLEOTIDE SEQUENCE [LARGE SCALE GENOMIC DNA]</scope>
    <source>
        <strain evidence="2 3">BX17</strain>
    </source>
</reference>
<dbReference type="RefSeq" id="WP_186900987.1">
    <property type="nucleotide sequence ID" value="NZ_JACOOT010000010.1"/>
</dbReference>
<dbReference type="EMBL" id="JACOOT010000010">
    <property type="protein sequence ID" value="MBC5650342.1"/>
    <property type="molecule type" value="Genomic_DNA"/>
</dbReference>
<gene>
    <name evidence="2" type="ORF">H8S54_04250</name>
</gene>
<evidence type="ECO:0000313" key="2">
    <source>
        <dbReference type="EMBL" id="MBC5650342.1"/>
    </source>
</evidence>
<sequence length="93" mass="10412">MPYNEKNKSFAARLCLSYSEVPYTNKIVFIAAIFIFGILAVGNAVVKNKRWLVHASAYLFMAFYLGVGILASVGEGSVQERTQKHMFCRGRCV</sequence>
<dbReference type="AlphaFoldDB" id="A0A8I0AE01"/>
<keyword evidence="1" id="KW-1133">Transmembrane helix</keyword>
<evidence type="ECO:0000313" key="3">
    <source>
        <dbReference type="Proteomes" id="UP000652847"/>
    </source>
</evidence>
<accession>A0A8I0AE01</accession>
<keyword evidence="1" id="KW-0812">Transmembrane</keyword>
<comment type="caution">
    <text evidence="2">The sequence shown here is derived from an EMBL/GenBank/DDBJ whole genome shotgun (WGS) entry which is preliminary data.</text>
</comment>
<name>A0A8I0AE01_9FIRM</name>
<keyword evidence="3" id="KW-1185">Reference proteome</keyword>
<protein>
    <submittedName>
        <fullName evidence="2">Uncharacterized protein</fullName>
    </submittedName>
</protein>
<organism evidence="2 3">
    <name type="scientific">Blautia segnis</name>
    <dbReference type="NCBI Taxonomy" id="2763030"/>
    <lineage>
        <taxon>Bacteria</taxon>
        <taxon>Bacillati</taxon>
        <taxon>Bacillota</taxon>
        <taxon>Clostridia</taxon>
        <taxon>Lachnospirales</taxon>
        <taxon>Lachnospiraceae</taxon>
        <taxon>Blautia</taxon>
    </lineage>
</organism>